<dbReference type="OrthoDB" id="2162994at2759"/>
<feature type="region of interest" description="Disordered" evidence="5">
    <location>
        <begin position="125"/>
        <end position="157"/>
    </location>
</feature>
<dbReference type="InterPro" id="IPR013088">
    <property type="entry name" value="Znf_NHR/GATA"/>
</dbReference>
<dbReference type="Gene3D" id="3.30.50.10">
    <property type="entry name" value="Erythroid Transcription Factor GATA-1, subunit A"/>
    <property type="match status" value="1"/>
</dbReference>
<evidence type="ECO:0000313" key="7">
    <source>
        <dbReference type="EMBL" id="ROT35481.1"/>
    </source>
</evidence>
<dbReference type="PROSITE" id="PS50114">
    <property type="entry name" value="GATA_ZN_FINGER_2"/>
    <property type="match status" value="1"/>
</dbReference>
<dbReference type="PANTHER" id="PTHR45658">
    <property type="entry name" value="GATA TRANSCRIPTION FACTOR"/>
    <property type="match status" value="1"/>
</dbReference>
<name>A0A3N2PLS4_SODAK</name>
<gene>
    <name evidence="7" type="ORF">SODALDRAFT_67546</name>
</gene>
<proteinExistence type="predicted"/>
<dbReference type="InterPro" id="IPR000679">
    <property type="entry name" value="Znf_GATA"/>
</dbReference>
<evidence type="ECO:0000256" key="4">
    <source>
        <dbReference type="PROSITE-ProRule" id="PRU00094"/>
    </source>
</evidence>
<organism evidence="7 8">
    <name type="scientific">Sodiomyces alkalinus (strain CBS 110278 / VKM F-3762 / F11)</name>
    <name type="common">Alkaliphilic filamentous fungus</name>
    <dbReference type="NCBI Taxonomy" id="1314773"/>
    <lineage>
        <taxon>Eukaryota</taxon>
        <taxon>Fungi</taxon>
        <taxon>Dikarya</taxon>
        <taxon>Ascomycota</taxon>
        <taxon>Pezizomycotina</taxon>
        <taxon>Sordariomycetes</taxon>
        <taxon>Hypocreomycetidae</taxon>
        <taxon>Glomerellales</taxon>
        <taxon>Plectosphaerellaceae</taxon>
        <taxon>Sodiomyces</taxon>
    </lineage>
</organism>
<dbReference type="GeneID" id="39584050"/>
<feature type="compositionally biased region" description="Basic and acidic residues" evidence="5">
    <location>
        <begin position="131"/>
        <end position="148"/>
    </location>
</feature>
<dbReference type="SMART" id="SM00401">
    <property type="entry name" value="ZnF_GATA"/>
    <property type="match status" value="1"/>
</dbReference>
<dbReference type="EMBL" id="ML119061">
    <property type="protein sequence ID" value="ROT35481.1"/>
    <property type="molecule type" value="Genomic_DNA"/>
</dbReference>
<dbReference type="STRING" id="1314773.A0A3N2PLS4"/>
<evidence type="ECO:0000256" key="3">
    <source>
        <dbReference type="ARBA" id="ARBA00022833"/>
    </source>
</evidence>
<protein>
    <recommendedName>
        <fullName evidence="6">GATA-type domain-containing protein</fullName>
    </recommendedName>
</protein>
<evidence type="ECO:0000256" key="2">
    <source>
        <dbReference type="ARBA" id="ARBA00022771"/>
    </source>
</evidence>
<dbReference type="CDD" id="cd00202">
    <property type="entry name" value="ZnF_GATA"/>
    <property type="match status" value="1"/>
</dbReference>
<dbReference type="Proteomes" id="UP000272025">
    <property type="component" value="Unassembled WGS sequence"/>
</dbReference>
<dbReference type="GO" id="GO:0006355">
    <property type="term" value="P:regulation of DNA-templated transcription"/>
    <property type="evidence" value="ECO:0007669"/>
    <property type="project" value="InterPro"/>
</dbReference>
<dbReference type="Pfam" id="PF00320">
    <property type="entry name" value="GATA"/>
    <property type="match status" value="1"/>
</dbReference>
<dbReference type="RefSeq" id="XP_028463287.1">
    <property type="nucleotide sequence ID" value="XM_028615573.1"/>
</dbReference>
<keyword evidence="3" id="KW-0862">Zinc</keyword>
<dbReference type="GO" id="GO:0008270">
    <property type="term" value="F:zinc ion binding"/>
    <property type="evidence" value="ECO:0007669"/>
    <property type="project" value="UniProtKB-KW"/>
</dbReference>
<dbReference type="SUPFAM" id="SSF57716">
    <property type="entry name" value="Glucocorticoid receptor-like (DNA-binding domain)"/>
    <property type="match status" value="1"/>
</dbReference>
<evidence type="ECO:0000313" key="8">
    <source>
        <dbReference type="Proteomes" id="UP000272025"/>
    </source>
</evidence>
<evidence type="ECO:0000256" key="5">
    <source>
        <dbReference type="SAM" id="MobiDB-lite"/>
    </source>
</evidence>
<feature type="compositionally biased region" description="Polar residues" evidence="5">
    <location>
        <begin position="37"/>
        <end position="50"/>
    </location>
</feature>
<keyword evidence="8" id="KW-1185">Reference proteome</keyword>
<feature type="region of interest" description="Disordered" evidence="5">
    <location>
        <begin position="33"/>
        <end position="65"/>
    </location>
</feature>
<keyword evidence="1" id="KW-0479">Metal-binding</keyword>
<dbReference type="GO" id="GO:0043565">
    <property type="term" value="F:sequence-specific DNA binding"/>
    <property type="evidence" value="ECO:0007669"/>
    <property type="project" value="InterPro"/>
</dbReference>
<dbReference type="InterPro" id="IPR051140">
    <property type="entry name" value="GATA_TF"/>
</dbReference>
<accession>A0A3N2PLS4</accession>
<evidence type="ECO:0000259" key="6">
    <source>
        <dbReference type="PROSITE" id="PS50114"/>
    </source>
</evidence>
<evidence type="ECO:0000256" key="1">
    <source>
        <dbReference type="ARBA" id="ARBA00022723"/>
    </source>
</evidence>
<dbReference type="AlphaFoldDB" id="A0A3N2PLS4"/>
<feature type="domain" description="GATA-type" evidence="6">
    <location>
        <begin position="164"/>
        <end position="200"/>
    </location>
</feature>
<keyword evidence="2 4" id="KW-0863">Zinc-finger</keyword>
<reference evidence="7 8" key="1">
    <citation type="journal article" date="2018" name="Mol. Ecol.">
        <title>The obligate alkalophilic soda-lake fungus Sodiomyces alkalinus has shifted to a protein diet.</title>
        <authorList>
            <person name="Grum-Grzhimaylo A.A."/>
            <person name="Falkoski D.L."/>
            <person name="van den Heuvel J."/>
            <person name="Valero-Jimenez C.A."/>
            <person name="Min B."/>
            <person name="Choi I.G."/>
            <person name="Lipzen A."/>
            <person name="Daum C.G."/>
            <person name="Aanen D.K."/>
            <person name="Tsang A."/>
            <person name="Henrissat B."/>
            <person name="Bilanenko E.N."/>
            <person name="de Vries R.P."/>
            <person name="van Kan J.A.L."/>
            <person name="Grigoriev I.V."/>
            <person name="Debets A.J.M."/>
        </authorList>
    </citation>
    <scope>NUCLEOTIDE SEQUENCE [LARGE SCALE GENOMIC DNA]</scope>
    <source>
        <strain evidence="7 8">F11</strain>
    </source>
</reference>
<sequence>MTAASANDSPNATPNASKPILTQMAAGMMTFADDPESLQQEISSAVSGPSPSLAHGRASESLQRIQSGASELLRFSRTLPENYGQTHDATSAALLDGPLSKGALQAMAKLSNDIASGVGEIAALSRNSAEPNEKRKTLHNDQQREPKSHKASSRRRQSSVRFACHACHRVETPQWRPGPGGPGTLCNVCGLVYARRERKRQTGSQCPS</sequence>